<dbReference type="RefSeq" id="WP_008345048.1">
    <property type="nucleotide sequence ID" value="NZ_JFHD01000044.1"/>
</dbReference>
<comment type="caution">
    <text evidence="1">The sequence shown here is derived from an EMBL/GenBank/DDBJ whole genome shotgun (WGS) entry which is preliminary data.</text>
</comment>
<evidence type="ECO:0000313" key="1">
    <source>
        <dbReference type="EMBL" id="KDR25667.1"/>
    </source>
</evidence>
<dbReference type="Proteomes" id="UP000027451">
    <property type="component" value="Unassembled WGS sequence"/>
</dbReference>
<protein>
    <recommendedName>
        <fullName evidence="3">Serine/threonine protein kinase</fullName>
    </recommendedName>
</protein>
<gene>
    <name evidence="1" type="ORF">BG60_27490</name>
</gene>
<dbReference type="Pfam" id="PF10616">
    <property type="entry name" value="DUF2471"/>
    <property type="match status" value="1"/>
</dbReference>
<organism evidence="1 2">
    <name type="scientific">Caballeronia zhejiangensis</name>
    <dbReference type="NCBI Taxonomy" id="871203"/>
    <lineage>
        <taxon>Bacteria</taxon>
        <taxon>Pseudomonadati</taxon>
        <taxon>Pseudomonadota</taxon>
        <taxon>Betaproteobacteria</taxon>
        <taxon>Burkholderiales</taxon>
        <taxon>Burkholderiaceae</taxon>
        <taxon>Caballeronia</taxon>
    </lineage>
</organism>
<proteinExistence type="predicted"/>
<dbReference type="OrthoDB" id="8777060at2"/>
<dbReference type="EMBL" id="JFHD01000044">
    <property type="protein sequence ID" value="KDR25667.1"/>
    <property type="molecule type" value="Genomic_DNA"/>
</dbReference>
<reference evidence="1 2" key="1">
    <citation type="submission" date="2014-03" db="EMBL/GenBank/DDBJ databases">
        <title>Draft Genome Sequences of Four Burkholderia Strains.</title>
        <authorList>
            <person name="Liu X.Y."/>
            <person name="Li C.X."/>
            <person name="Xu J.H."/>
        </authorList>
    </citation>
    <scope>NUCLEOTIDE SEQUENCE [LARGE SCALE GENOMIC DNA]</scope>
    <source>
        <strain evidence="1 2">OP-1</strain>
    </source>
</reference>
<keyword evidence="2" id="KW-1185">Reference proteome</keyword>
<accession>A0A656QER7</accession>
<evidence type="ECO:0000313" key="2">
    <source>
        <dbReference type="Proteomes" id="UP000027451"/>
    </source>
</evidence>
<evidence type="ECO:0008006" key="3">
    <source>
        <dbReference type="Google" id="ProtNLM"/>
    </source>
</evidence>
<dbReference type="InterPro" id="IPR018894">
    <property type="entry name" value="DUF2471"/>
</dbReference>
<name>A0A656QER7_9BURK</name>
<dbReference type="AlphaFoldDB" id="A0A656QER7"/>
<sequence length="100" mass="10828">MDALYAADAALKDAVPAAVQRHRQAATLTWALIHKIESEILSEVASTGEHSARMLGMLRASPAMGYPNDDRPVSFEGHDVVPTVFGAIYAEWNRHVALGD</sequence>